<dbReference type="GO" id="GO:0005886">
    <property type="term" value="C:plasma membrane"/>
    <property type="evidence" value="ECO:0007669"/>
    <property type="project" value="UniProtKB-SubCell"/>
</dbReference>
<comment type="subcellular location">
    <subcellularLocation>
        <location evidence="5">Cell membrane</location>
        <topology evidence="5">Multi-pass membrane protein</topology>
    </subcellularLocation>
    <subcellularLocation>
        <location evidence="1">Endomembrane system</location>
        <topology evidence="1">Multi-pass membrane protein</topology>
    </subcellularLocation>
    <subcellularLocation>
        <location evidence="6">Membrane</location>
        <topology evidence="6">Multi-pass membrane protein</topology>
    </subcellularLocation>
</comment>
<feature type="transmembrane region" description="Helical" evidence="5">
    <location>
        <begin position="128"/>
        <end position="149"/>
    </location>
</feature>
<evidence type="ECO:0000256" key="4">
    <source>
        <dbReference type="ARBA" id="ARBA00023136"/>
    </source>
</evidence>
<feature type="transmembrane region" description="Helical" evidence="5">
    <location>
        <begin position="401"/>
        <end position="421"/>
    </location>
</feature>
<keyword evidence="4 5" id="KW-0472">Membrane</keyword>
<keyword evidence="5" id="KW-0830">Ubiquinone</keyword>
<evidence type="ECO:0000256" key="6">
    <source>
        <dbReference type="RuleBase" id="RU000320"/>
    </source>
</evidence>
<feature type="domain" description="NADH:quinone oxidoreductase/Mrp antiporter transmembrane" evidence="7">
    <location>
        <begin position="124"/>
        <end position="415"/>
    </location>
</feature>
<evidence type="ECO:0000256" key="3">
    <source>
        <dbReference type="ARBA" id="ARBA00022989"/>
    </source>
</evidence>
<dbReference type="PRINTS" id="PR01434">
    <property type="entry name" value="NADHDHGNASE5"/>
</dbReference>
<feature type="transmembrane region" description="Helical" evidence="5">
    <location>
        <begin position="442"/>
        <end position="461"/>
    </location>
</feature>
<evidence type="ECO:0000256" key="2">
    <source>
        <dbReference type="ARBA" id="ARBA00022692"/>
    </source>
</evidence>
<proteinExistence type="inferred from homology"/>
<organism evidence="8 9">
    <name type="scientific">Candidatus Segetimicrobium genomatis</name>
    <dbReference type="NCBI Taxonomy" id="2569760"/>
    <lineage>
        <taxon>Bacteria</taxon>
        <taxon>Bacillati</taxon>
        <taxon>Candidatus Sysuimicrobiota</taxon>
        <taxon>Candidatus Sysuimicrobiia</taxon>
        <taxon>Candidatus Sysuimicrobiales</taxon>
        <taxon>Candidatus Segetimicrobiaceae</taxon>
        <taxon>Candidatus Segetimicrobium</taxon>
    </lineage>
</organism>
<evidence type="ECO:0000313" key="9">
    <source>
        <dbReference type="Proteomes" id="UP000318834"/>
    </source>
</evidence>
<evidence type="ECO:0000256" key="5">
    <source>
        <dbReference type="HAMAP-Rule" id="MF_00445"/>
    </source>
</evidence>
<dbReference type="Pfam" id="PF00361">
    <property type="entry name" value="Proton_antipo_M"/>
    <property type="match status" value="1"/>
</dbReference>
<comment type="function">
    <text evidence="5">NDH-1 shuttles electrons from NADH, via FMN and iron-sulfur (Fe-S) centers, to quinones in the respiratory chain. The immediate electron acceptor for the enzyme in this species is believed to be ubiquinone. Couples the redox reaction to proton translocation (for every two electrons transferred, four hydrogen ions are translocated across the cytoplasmic membrane), and thus conserves the redox energy in a proton gradient.</text>
</comment>
<evidence type="ECO:0000259" key="7">
    <source>
        <dbReference type="Pfam" id="PF00361"/>
    </source>
</evidence>
<dbReference type="EMBL" id="VBAP01000094">
    <property type="protein sequence ID" value="TMI72027.1"/>
    <property type="molecule type" value="Genomic_DNA"/>
</dbReference>
<comment type="subunit">
    <text evidence="5">NDH-1 is composed of 14 different subunits. Subunits NuoA, H, J, K, L, M, N constitute the membrane sector of the complex.</text>
</comment>
<keyword evidence="5" id="KW-1278">Translocase</keyword>
<protein>
    <recommendedName>
        <fullName evidence="5">NADH-quinone oxidoreductase subunit N</fullName>
        <ecNumber evidence="5">7.1.1.-</ecNumber>
    </recommendedName>
    <alternativeName>
        <fullName evidence="5">NADH dehydrogenase I subunit N</fullName>
    </alternativeName>
    <alternativeName>
        <fullName evidence="5">NDH-1 subunit N</fullName>
    </alternativeName>
</protein>
<accession>A0A537ILL0</accession>
<dbReference type="PANTHER" id="PTHR22773">
    <property type="entry name" value="NADH DEHYDROGENASE"/>
    <property type="match status" value="1"/>
</dbReference>
<dbReference type="Proteomes" id="UP000318834">
    <property type="component" value="Unassembled WGS sequence"/>
</dbReference>
<comment type="caution">
    <text evidence="8">The sequence shown here is derived from an EMBL/GenBank/DDBJ whole genome shotgun (WGS) entry which is preliminary data.</text>
</comment>
<feature type="transmembrane region" description="Helical" evidence="5">
    <location>
        <begin position="296"/>
        <end position="317"/>
    </location>
</feature>
<feature type="transmembrane region" description="Helical" evidence="5">
    <location>
        <begin position="271"/>
        <end position="289"/>
    </location>
</feature>
<dbReference type="NCBIfam" id="TIGR01770">
    <property type="entry name" value="NDH_I_N"/>
    <property type="match status" value="1"/>
</dbReference>
<gene>
    <name evidence="5" type="primary">nuoN</name>
    <name evidence="8" type="ORF">E6H05_11590</name>
</gene>
<evidence type="ECO:0000256" key="1">
    <source>
        <dbReference type="ARBA" id="ARBA00004127"/>
    </source>
</evidence>
<feature type="transmembrane region" description="Helical" evidence="5">
    <location>
        <begin position="161"/>
        <end position="181"/>
    </location>
</feature>
<feature type="transmembrane region" description="Helical" evidence="5">
    <location>
        <begin position="41"/>
        <end position="61"/>
    </location>
</feature>
<feature type="transmembrane region" description="Helical" evidence="5">
    <location>
        <begin position="323"/>
        <end position="344"/>
    </location>
</feature>
<feature type="transmembrane region" description="Helical" evidence="5">
    <location>
        <begin position="201"/>
        <end position="222"/>
    </location>
</feature>
<evidence type="ECO:0000313" key="8">
    <source>
        <dbReference type="EMBL" id="TMI72027.1"/>
    </source>
</evidence>
<dbReference type="GO" id="GO:0050136">
    <property type="term" value="F:NADH dehydrogenase (quinone) (non-electrogenic) activity"/>
    <property type="evidence" value="ECO:0007669"/>
    <property type="project" value="UniProtKB-UniRule"/>
</dbReference>
<dbReference type="InterPro" id="IPR001750">
    <property type="entry name" value="ND/Mrp_TM"/>
</dbReference>
<dbReference type="InterPro" id="IPR010096">
    <property type="entry name" value="NADH-Q_OxRdtase_suN/2"/>
</dbReference>
<dbReference type="GO" id="GO:0008137">
    <property type="term" value="F:NADH dehydrogenase (ubiquinone) activity"/>
    <property type="evidence" value="ECO:0007669"/>
    <property type="project" value="InterPro"/>
</dbReference>
<keyword evidence="2 5" id="KW-0812">Transmembrane</keyword>
<feature type="transmembrane region" description="Helical" evidence="5">
    <location>
        <begin position="15"/>
        <end position="34"/>
    </location>
</feature>
<dbReference type="AlphaFoldDB" id="A0A537ILL0"/>
<keyword evidence="5" id="KW-0520">NAD</keyword>
<keyword evidence="5" id="KW-0813">Transport</keyword>
<feature type="transmembrane region" description="Helical" evidence="5">
    <location>
        <begin position="104"/>
        <end position="122"/>
    </location>
</feature>
<dbReference type="HAMAP" id="MF_00445">
    <property type="entry name" value="NDH1_NuoN_1"/>
    <property type="match status" value="1"/>
</dbReference>
<keyword evidence="5" id="KW-0874">Quinone</keyword>
<keyword evidence="3 5" id="KW-1133">Transmembrane helix</keyword>
<comment type="catalytic activity">
    <reaction evidence="5">
        <text>a quinone + NADH + 5 H(+)(in) = a quinol + NAD(+) + 4 H(+)(out)</text>
        <dbReference type="Rhea" id="RHEA:57888"/>
        <dbReference type="ChEBI" id="CHEBI:15378"/>
        <dbReference type="ChEBI" id="CHEBI:24646"/>
        <dbReference type="ChEBI" id="CHEBI:57540"/>
        <dbReference type="ChEBI" id="CHEBI:57945"/>
        <dbReference type="ChEBI" id="CHEBI:132124"/>
    </reaction>
</comment>
<reference evidence="8 9" key="1">
    <citation type="journal article" date="2019" name="Nat. Microbiol.">
        <title>Mediterranean grassland soil C-N compound turnover is dependent on rainfall and depth, and is mediated by genomically divergent microorganisms.</title>
        <authorList>
            <person name="Diamond S."/>
            <person name="Andeer P.F."/>
            <person name="Li Z."/>
            <person name="Crits-Christoph A."/>
            <person name="Burstein D."/>
            <person name="Anantharaman K."/>
            <person name="Lane K.R."/>
            <person name="Thomas B.C."/>
            <person name="Pan C."/>
            <person name="Northen T.R."/>
            <person name="Banfield J.F."/>
        </authorList>
    </citation>
    <scope>NUCLEOTIDE SEQUENCE [LARGE SCALE GENOMIC DNA]</scope>
    <source>
        <strain evidence="8">NP_8</strain>
    </source>
</reference>
<feature type="transmembrane region" description="Helical" evidence="5">
    <location>
        <begin position="364"/>
        <end position="381"/>
    </location>
</feature>
<name>A0A537ILL0_9BACT</name>
<feature type="transmembrane region" description="Helical" evidence="5">
    <location>
        <begin position="73"/>
        <end position="92"/>
    </location>
</feature>
<dbReference type="GO" id="GO:0042773">
    <property type="term" value="P:ATP synthesis coupled electron transport"/>
    <property type="evidence" value="ECO:0007669"/>
    <property type="project" value="InterPro"/>
</dbReference>
<feature type="transmembrane region" description="Helical" evidence="5">
    <location>
        <begin position="243"/>
        <end position="265"/>
    </location>
</feature>
<keyword evidence="5" id="KW-1003">Cell membrane</keyword>
<sequence length="477" mass="49825">MTPPAIDLRSIIPELVIAATAMATMVGGLFLPAGRQHPLRWLAALGTVVALGTTLAAGSSSSPAFAGMYVRDTLTRVLQATALVAVLLAQWLSGDYVERMRLDIGEYHALVLVAALGAMLMAASSDLIMLFLGLETLSIPLYVLAAFARTDPRSQEAGLKYFLLGAFGTAFFLYGIALLFGATGSTGFQALAEQAHAPKTFFRAGVALLTIGLAFKAAVVPFHFWAPDVYEGAPLPTTAYMSVIAKVGAFAAFVRVYMVALAALAAQWSTALAAISVLTMIVGNVAALRQTSIKRLLAYSSIAHAGFILTGVVAGSPAGASAVAFYLLAYTFMTLGAFGVVLMLHRRGEEADRIADLTGLAWRAPALGGAMTLFMVSLAGLPPTAGFLAKFYVFTAALDAGQTGVAVFGVLTSVVSAYYYLRVAYTMFTGQPSEDVGFAGGRWVTAALVAASAGVLVLGIFPSRVTAFVQQVGQVLR</sequence>
<comment type="similarity">
    <text evidence="5">Belongs to the complex I subunit 2 family.</text>
</comment>
<dbReference type="GO" id="GO:0048038">
    <property type="term" value="F:quinone binding"/>
    <property type="evidence" value="ECO:0007669"/>
    <property type="project" value="UniProtKB-KW"/>
</dbReference>
<dbReference type="EC" id="7.1.1.-" evidence="5"/>
<dbReference type="GO" id="GO:0012505">
    <property type="term" value="C:endomembrane system"/>
    <property type="evidence" value="ECO:0007669"/>
    <property type="project" value="UniProtKB-SubCell"/>
</dbReference>